<evidence type="ECO:0000313" key="6">
    <source>
        <dbReference type="EMBL" id="PHP52212.1"/>
    </source>
</evidence>
<reference evidence="6 7" key="1">
    <citation type="submission" date="2017-10" db="EMBL/GenBank/DDBJ databases">
        <title>Draft genome sequence of cellulolytic Actinomyces sp CtC72 isolated from cattle rumen fluid.</title>
        <authorList>
            <person name="Joshi A.J."/>
            <person name="Vasudevan G."/>
            <person name="Lanjekar V.B."/>
            <person name="Hivarkar S."/>
            <person name="Engineer A."/>
            <person name="Pore S.D."/>
            <person name="Dhakephalkar P.K."/>
            <person name="Dagar S."/>
        </authorList>
    </citation>
    <scope>NUCLEOTIDE SEQUENCE [LARGE SCALE GENOMIC DNA]</scope>
    <source>
        <strain evidence="7">CtC72</strain>
    </source>
</reference>
<evidence type="ECO:0000256" key="4">
    <source>
        <dbReference type="PROSITE-ProRule" id="PRU00335"/>
    </source>
</evidence>
<dbReference type="InterPro" id="IPR001647">
    <property type="entry name" value="HTH_TetR"/>
</dbReference>
<evidence type="ECO:0000256" key="1">
    <source>
        <dbReference type="ARBA" id="ARBA00023015"/>
    </source>
</evidence>
<protein>
    <submittedName>
        <fullName evidence="6">TetR/AcrR family transcriptional regulator</fullName>
    </submittedName>
</protein>
<organism evidence="6 7">
    <name type="scientific">Actinomyces ruminis</name>
    <dbReference type="NCBI Taxonomy" id="1937003"/>
    <lineage>
        <taxon>Bacteria</taxon>
        <taxon>Bacillati</taxon>
        <taxon>Actinomycetota</taxon>
        <taxon>Actinomycetes</taxon>
        <taxon>Actinomycetales</taxon>
        <taxon>Actinomycetaceae</taxon>
        <taxon>Actinomyces</taxon>
    </lineage>
</organism>
<comment type="caution">
    <text evidence="6">The sequence shown here is derived from an EMBL/GenBank/DDBJ whole genome shotgun (WGS) entry which is preliminary data.</text>
</comment>
<keyword evidence="2 4" id="KW-0238">DNA-binding</keyword>
<evidence type="ECO:0000259" key="5">
    <source>
        <dbReference type="PROSITE" id="PS50977"/>
    </source>
</evidence>
<gene>
    <name evidence="6" type="ORF">BW737_011155</name>
</gene>
<dbReference type="Proteomes" id="UP000194577">
    <property type="component" value="Unassembled WGS sequence"/>
</dbReference>
<keyword evidence="1" id="KW-0805">Transcription regulation</keyword>
<dbReference type="Gene3D" id="1.10.357.10">
    <property type="entry name" value="Tetracycline Repressor, domain 2"/>
    <property type="match status" value="1"/>
</dbReference>
<dbReference type="PANTHER" id="PTHR30055:SF234">
    <property type="entry name" value="HTH-TYPE TRANSCRIPTIONAL REGULATOR BETI"/>
    <property type="match status" value="1"/>
</dbReference>
<dbReference type="EMBL" id="MTPX02000059">
    <property type="protein sequence ID" value="PHP52212.1"/>
    <property type="molecule type" value="Genomic_DNA"/>
</dbReference>
<evidence type="ECO:0000256" key="3">
    <source>
        <dbReference type="ARBA" id="ARBA00023163"/>
    </source>
</evidence>
<sequence length="203" mass="21551">MPTRIEARAATRAKVLASSRRLFEERGFNATTIKDIAADAGVSVGSVMYVGDKSGLLVACFDERIEALHTGHPPTSRTQVQSEGGGDGAQAILDILSPFIDLFASSPDLARSYGAVLISGAHSSRVFSELREELINELQDIFAAATDCSTTAAKQRATTAYLAYLGALLEWVSIPGAGTDALCSRVRDAVHPLLTASTEEHNQ</sequence>
<feature type="domain" description="HTH tetR-type" evidence="5">
    <location>
        <begin position="9"/>
        <end position="68"/>
    </location>
</feature>
<proteinExistence type="predicted"/>
<keyword evidence="7" id="KW-1185">Reference proteome</keyword>
<accession>A0ABX4M9T1</accession>
<dbReference type="Pfam" id="PF00440">
    <property type="entry name" value="TetR_N"/>
    <property type="match status" value="1"/>
</dbReference>
<evidence type="ECO:0000313" key="7">
    <source>
        <dbReference type="Proteomes" id="UP000194577"/>
    </source>
</evidence>
<dbReference type="PROSITE" id="PS50977">
    <property type="entry name" value="HTH_TETR_2"/>
    <property type="match status" value="1"/>
</dbReference>
<dbReference type="SUPFAM" id="SSF46689">
    <property type="entry name" value="Homeodomain-like"/>
    <property type="match status" value="1"/>
</dbReference>
<dbReference type="InterPro" id="IPR050109">
    <property type="entry name" value="HTH-type_TetR-like_transc_reg"/>
</dbReference>
<dbReference type="InterPro" id="IPR009057">
    <property type="entry name" value="Homeodomain-like_sf"/>
</dbReference>
<keyword evidence="3" id="KW-0804">Transcription</keyword>
<dbReference type="RefSeq" id="WP_086615107.1">
    <property type="nucleotide sequence ID" value="NZ_MTPX02000059.1"/>
</dbReference>
<dbReference type="PANTHER" id="PTHR30055">
    <property type="entry name" value="HTH-TYPE TRANSCRIPTIONAL REGULATOR RUTR"/>
    <property type="match status" value="1"/>
</dbReference>
<name>A0ABX4M9T1_9ACTO</name>
<evidence type="ECO:0000256" key="2">
    <source>
        <dbReference type="ARBA" id="ARBA00023125"/>
    </source>
</evidence>
<comment type="caution">
    <text evidence="4">Lacks conserved residue(s) required for the propagation of feature annotation.</text>
</comment>